<proteinExistence type="predicted"/>
<gene>
    <name evidence="1" type="ORF">LX87_02112</name>
</gene>
<dbReference type="Proteomes" id="UP000248790">
    <property type="component" value="Unassembled WGS sequence"/>
</dbReference>
<evidence type="ECO:0000313" key="2">
    <source>
        <dbReference type="Proteomes" id="UP000248790"/>
    </source>
</evidence>
<reference evidence="1 2" key="1">
    <citation type="submission" date="2018-06" db="EMBL/GenBank/DDBJ databases">
        <title>Genomic Encyclopedia of Archaeal and Bacterial Type Strains, Phase II (KMG-II): from individual species to whole genera.</title>
        <authorList>
            <person name="Goeker M."/>
        </authorList>
    </citation>
    <scope>NUCLEOTIDE SEQUENCE [LARGE SCALE GENOMIC DNA]</scope>
    <source>
        <strain evidence="1 2">DSM 21851</strain>
    </source>
</reference>
<dbReference type="EMBL" id="QLMC01000002">
    <property type="protein sequence ID" value="RAK00410.1"/>
    <property type="molecule type" value="Genomic_DNA"/>
</dbReference>
<keyword evidence="2" id="KW-1185">Reference proteome</keyword>
<evidence type="ECO:0000313" key="1">
    <source>
        <dbReference type="EMBL" id="RAK00410.1"/>
    </source>
</evidence>
<comment type="caution">
    <text evidence="1">The sequence shown here is derived from an EMBL/GenBank/DDBJ whole genome shotgun (WGS) entry which is preliminary data.</text>
</comment>
<evidence type="ECO:0008006" key="3">
    <source>
        <dbReference type="Google" id="ProtNLM"/>
    </source>
</evidence>
<dbReference type="OrthoDB" id="1522941at2"/>
<sequence length="339" mass="38391">MNLTERIATFVQLGNFLKNPENDAEMQEIAQRAYASNHWFTPEYATKALLAIADEYLNEEKLSAWIKGYNVTIENPKNVGVVMAGNIPAVGFHDLMCVLLSGHRLMAKISTPDFVLINYLIKKIIEINPAFDSFIQISERLNQADAYIATGSSNSARYFEYYFSKKPHIIRRNRSSVAVLTGEETDEDLNALGNDALDYFGLGCRNVSMLFVPQEYDFIPFLRVLEARIFQFTSHHKYNNNYDYNKSIYLINGVPHYDNGFLLLTENEGLVSPISTLYYQRYFDQDDLTAKLSKHSENIQCVASLNGFYPGSVALGQTQHPGLSEYADGVDTMAFLLSL</sequence>
<protein>
    <recommendedName>
        <fullName evidence="3">Acyl-CoA reductase LuxC</fullName>
    </recommendedName>
</protein>
<dbReference type="AlphaFoldDB" id="A0A327X2P5"/>
<organism evidence="1 2">
    <name type="scientific">Larkinella arboricola</name>
    <dbReference type="NCBI Taxonomy" id="643671"/>
    <lineage>
        <taxon>Bacteria</taxon>
        <taxon>Pseudomonadati</taxon>
        <taxon>Bacteroidota</taxon>
        <taxon>Cytophagia</taxon>
        <taxon>Cytophagales</taxon>
        <taxon>Spirosomataceae</taxon>
        <taxon>Larkinella</taxon>
    </lineage>
</organism>
<name>A0A327X2P5_LARAB</name>
<accession>A0A327X2P5</accession>
<dbReference type="RefSeq" id="WP_111628153.1">
    <property type="nucleotide sequence ID" value="NZ_QLMC01000002.1"/>
</dbReference>